<evidence type="ECO:0000256" key="3">
    <source>
        <dbReference type="ARBA" id="ARBA00022475"/>
    </source>
</evidence>
<keyword evidence="3" id="KW-1003">Cell membrane</keyword>
<feature type="transmembrane region" description="Helical" evidence="7">
    <location>
        <begin position="78"/>
        <end position="101"/>
    </location>
</feature>
<keyword evidence="6 7" id="KW-0472">Membrane</keyword>
<dbReference type="InterPro" id="IPR020846">
    <property type="entry name" value="MFS_dom"/>
</dbReference>
<feature type="transmembrane region" description="Helical" evidence="7">
    <location>
        <begin position="226"/>
        <end position="245"/>
    </location>
</feature>
<dbReference type="AlphaFoldDB" id="A0A841BJJ5"/>
<name>A0A841BJJ5_9ACTN</name>
<keyword evidence="5 7" id="KW-1133">Transmembrane helix</keyword>
<dbReference type="InterPro" id="IPR011701">
    <property type="entry name" value="MFS"/>
</dbReference>
<keyword evidence="4 7" id="KW-0812">Transmembrane</keyword>
<feature type="transmembrane region" description="Helical" evidence="7">
    <location>
        <begin position="143"/>
        <end position="163"/>
    </location>
</feature>
<evidence type="ECO:0000256" key="5">
    <source>
        <dbReference type="ARBA" id="ARBA00022989"/>
    </source>
</evidence>
<comment type="caution">
    <text evidence="9">The sequence shown here is derived from an EMBL/GenBank/DDBJ whole genome shotgun (WGS) entry which is preliminary data.</text>
</comment>
<feature type="transmembrane region" description="Helical" evidence="7">
    <location>
        <begin position="193"/>
        <end position="214"/>
    </location>
</feature>
<dbReference type="Proteomes" id="UP000587527">
    <property type="component" value="Unassembled WGS sequence"/>
</dbReference>
<evidence type="ECO:0000256" key="1">
    <source>
        <dbReference type="ARBA" id="ARBA00004651"/>
    </source>
</evidence>
<dbReference type="Gene3D" id="1.20.1250.20">
    <property type="entry name" value="MFS general substrate transporter like domains"/>
    <property type="match status" value="1"/>
</dbReference>
<comment type="subcellular location">
    <subcellularLocation>
        <location evidence="1">Cell membrane</location>
        <topology evidence="1">Multi-pass membrane protein</topology>
    </subcellularLocation>
</comment>
<reference evidence="9 10" key="1">
    <citation type="submission" date="2020-08" db="EMBL/GenBank/DDBJ databases">
        <title>Sequencing the genomes of 1000 actinobacteria strains.</title>
        <authorList>
            <person name="Klenk H.-P."/>
        </authorList>
    </citation>
    <scope>NUCLEOTIDE SEQUENCE [LARGE SCALE GENOMIC DNA]</scope>
    <source>
        <strain evidence="9 10">DSM 45362</strain>
    </source>
</reference>
<dbReference type="Pfam" id="PF07690">
    <property type="entry name" value="MFS_1"/>
    <property type="match status" value="1"/>
</dbReference>
<gene>
    <name evidence="9" type="ORF">F4553_000718</name>
</gene>
<evidence type="ECO:0000313" key="10">
    <source>
        <dbReference type="Proteomes" id="UP000587527"/>
    </source>
</evidence>
<feature type="transmembrane region" description="Helical" evidence="7">
    <location>
        <begin position="29"/>
        <end position="46"/>
    </location>
</feature>
<evidence type="ECO:0000259" key="8">
    <source>
        <dbReference type="PROSITE" id="PS50850"/>
    </source>
</evidence>
<keyword evidence="10" id="KW-1185">Reference proteome</keyword>
<dbReference type="PROSITE" id="PS00216">
    <property type="entry name" value="SUGAR_TRANSPORT_1"/>
    <property type="match status" value="1"/>
</dbReference>
<dbReference type="PANTHER" id="PTHR23517">
    <property type="entry name" value="RESISTANCE PROTEIN MDTM, PUTATIVE-RELATED-RELATED"/>
    <property type="match status" value="1"/>
</dbReference>
<dbReference type="GO" id="GO:0005886">
    <property type="term" value="C:plasma membrane"/>
    <property type="evidence" value="ECO:0007669"/>
    <property type="project" value="UniProtKB-SubCell"/>
</dbReference>
<evidence type="ECO:0000256" key="6">
    <source>
        <dbReference type="ARBA" id="ARBA00023136"/>
    </source>
</evidence>
<dbReference type="InterPro" id="IPR036259">
    <property type="entry name" value="MFS_trans_sf"/>
</dbReference>
<evidence type="ECO:0000256" key="2">
    <source>
        <dbReference type="ARBA" id="ARBA00022448"/>
    </source>
</evidence>
<evidence type="ECO:0000313" key="9">
    <source>
        <dbReference type="EMBL" id="MBB5867339.1"/>
    </source>
</evidence>
<dbReference type="EMBL" id="JACHMN010000001">
    <property type="protein sequence ID" value="MBB5867339.1"/>
    <property type="molecule type" value="Genomic_DNA"/>
</dbReference>
<keyword evidence="2" id="KW-0813">Transport</keyword>
<accession>A0A841BJJ5</accession>
<protein>
    <submittedName>
        <fullName evidence="9">Putative MFS family arabinose efflux permease</fullName>
    </submittedName>
</protein>
<dbReference type="PROSITE" id="PS50850">
    <property type="entry name" value="MFS"/>
    <property type="match status" value="1"/>
</dbReference>
<evidence type="ECO:0000256" key="7">
    <source>
        <dbReference type="SAM" id="Phobius"/>
    </source>
</evidence>
<dbReference type="InterPro" id="IPR050171">
    <property type="entry name" value="MFS_Transporters"/>
</dbReference>
<organism evidence="9 10">
    <name type="scientific">Allocatelliglobosispora scoriae</name>
    <dbReference type="NCBI Taxonomy" id="643052"/>
    <lineage>
        <taxon>Bacteria</taxon>
        <taxon>Bacillati</taxon>
        <taxon>Actinomycetota</taxon>
        <taxon>Actinomycetes</taxon>
        <taxon>Micromonosporales</taxon>
        <taxon>Micromonosporaceae</taxon>
        <taxon>Allocatelliglobosispora</taxon>
    </lineage>
</organism>
<proteinExistence type="predicted"/>
<feature type="transmembrane region" description="Helical" evidence="7">
    <location>
        <begin position="113"/>
        <end position="137"/>
    </location>
</feature>
<dbReference type="InterPro" id="IPR005829">
    <property type="entry name" value="Sugar_transporter_CS"/>
</dbReference>
<evidence type="ECO:0000256" key="4">
    <source>
        <dbReference type="ARBA" id="ARBA00022692"/>
    </source>
</evidence>
<sequence>MFSGVWGYVGVWAITAVQASPGDVGVMFLAYSVASGISGFGGGWLSDRVGRRSVMIVGWGVASVLIAVLPLARSSVWLALSLAVLAMVIGAPATSACATVISDLTDEGTREQAYAATRVMFNIGSVLGPPLAAIVLIARSWTLLFVAGSAVGLITVALVLMTLPRDHPGDRTAPEVAAAPRPERFVILRDRPFLLLLLSTLLGWFIYVAFSYVLPVVAVADYHTDPVAWGFIAAINPIIVVLFQMRTSRWTAGFSQSGKLFSASLLMGMPFLLLVVLPNAWGVVLLTLLFVVGEMLWAPVSQSLSVSMAPGSMRGSYMGAFRGVSQVAMGLAPFVVLRVYELGDDIAWVLLAVVSVLAAVGGWAAAAVAKRTGRVGQQT</sequence>
<feature type="transmembrane region" description="Helical" evidence="7">
    <location>
        <begin position="53"/>
        <end position="72"/>
    </location>
</feature>
<feature type="transmembrane region" description="Helical" evidence="7">
    <location>
        <begin position="320"/>
        <end position="340"/>
    </location>
</feature>
<dbReference type="GO" id="GO:0022857">
    <property type="term" value="F:transmembrane transporter activity"/>
    <property type="evidence" value="ECO:0007669"/>
    <property type="project" value="InterPro"/>
</dbReference>
<dbReference type="SUPFAM" id="SSF103473">
    <property type="entry name" value="MFS general substrate transporter"/>
    <property type="match status" value="1"/>
</dbReference>
<feature type="transmembrane region" description="Helical" evidence="7">
    <location>
        <begin position="346"/>
        <end position="369"/>
    </location>
</feature>
<feature type="domain" description="Major facilitator superfamily (MFS) profile" evidence="8">
    <location>
        <begin position="1"/>
        <end position="370"/>
    </location>
</feature>